<dbReference type="GO" id="GO:0030170">
    <property type="term" value="F:pyridoxal phosphate binding"/>
    <property type="evidence" value="ECO:0007669"/>
    <property type="project" value="InterPro"/>
</dbReference>
<dbReference type="AlphaFoldDB" id="A0A645FGC4"/>
<dbReference type="FunFam" id="3.20.20.10:FF:000018">
    <property type="entry name" value="Pyridoxal phosphate homeostasis protein"/>
    <property type="match status" value="1"/>
</dbReference>
<reference evidence="3" key="1">
    <citation type="submission" date="2019-08" db="EMBL/GenBank/DDBJ databases">
        <authorList>
            <person name="Kucharzyk K."/>
            <person name="Murdoch R.W."/>
            <person name="Higgins S."/>
            <person name="Loffler F."/>
        </authorList>
    </citation>
    <scope>NUCLEOTIDE SEQUENCE</scope>
</reference>
<dbReference type="InterPro" id="IPR011078">
    <property type="entry name" value="PyrdxlP_homeostasis"/>
</dbReference>
<keyword evidence="1" id="KW-0663">Pyridoxal phosphate</keyword>
<dbReference type="PANTHER" id="PTHR10146">
    <property type="entry name" value="PROLINE SYNTHETASE CO-TRANSCRIBED BACTERIAL HOMOLOG PROTEIN"/>
    <property type="match status" value="1"/>
</dbReference>
<dbReference type="InterPro" id="IPR029066">
    <property type="entry name" value="PLP-binding_barrel"/>
</dbReference>
<name>A0A645FGC4_9ZZZZ</name>
<dbReference type="CDD" id="cd00635">
    <property type="entry name" value="PLPDE_III_YBL036c_like"/>
    <property type="match status" value="1"/>
</dbReference>
<evidence type="ECO:0000256" key="1">
    <source>
        <dbReference type="ARBA" id="ARBA00022898"/>
    </source>
</evidence>
<evidence type="ECO:0000259" key="2">
    <source>
        <dbReference type="Pfam" id="PF01168"/>
    </source>
</evidence>
<dbReference type="NCBIfam" id="TIGR00044">
    <property type="entry name" value="YggS family pyridoxal phosphate-dependent enzyme"/>
    <property type="match status" value="1"/>
</dbReference>
<organism evidence="3">
    <name type="scientific">bioreactor metagenome</name>
    <dbReference type="NCBI Taxonomy" id="1076179"/>
    <lineage>
        <taxon>unclassified sequences</taxon>
        <taxon>metagenomes</taxon>
        <taxon>ecological metagenomes</taxon>
    </lineage>
</organism>
<dbReference type="PANTHER" id="PTHR10146:SF14">
    <property type="entry name" value="PYRIDOXAL PHOSPHATE HOMEOSTASIS PROTEIN"/>
    <property type="match status" value="1"/>
</dbReference>
<evidence type="ECO:0000313" key="3">
    <source>
        <dbReference type="EMBL" id="MPN12399.1"/>
    </source>
</evidence>
<dbReference type="HAMAP" id="MF_02087">
    <property type="entry name" value="PLP_homeostasis"/>
    <property type="match status" value="1"/>
</dbReference>
<dbReference type="Gene3D" id="3.20.20.10">
    <property type="entry name" value="Alanine racemase"/>
    <property type="match status" value="1"/>
</dbReference>
<dbReference type="Pfam" id="PF01168">
    <property type="entry name" value="Ala_racemase_N"/>
    <property type="match status" value="1"/>
</dbReference>
<gene>
    <name evidence="3" type="ORF">SDC9_159717</name>
</gene>
<dbReference type="EMBL" id="VSSQ01058741">
    <property type="protein sequence ID" value="MPN12399.1"/>
    <property type="molecule type" value="Genomic_DNA"/>
</dbReference>
<accession>A0A645FGC4</accession>
<comment type="caution">
    <text evidence="3">The sequence shown here is derived from an EMBL/GenBank/DDBJ whole genome shotgun (WGS) entry which is preliminary data.</text>
</comment>
<proteinExistence type="inferred from homology"/>
<feature type="domain" description="Alanine racemase N-terminal" evidence="2">
    <location>
        <begin position="26"/>
        <end position="206"/>
    </location>
</feature>
<protein>
    <submittedName>
        <fullName evidence="3">Pyridoxal phosphate homeostasis protein</fullName>
    </submittedName>
</protein>
<dbReference type="PIRSF" id="PIRSF004848">
    <property type="entry name" value="YBL036c_PLPDEIII"/>
    <property type="match status" value="1"/>
</dbReference>
<dbReference type="SUPFAM" id="SSF51419">
    <property type="entry name" value="PLP-binding barrel"/>
    <property type="match status" value="1"/>
</dbReference>
<sequence>MEKDLLHLPAIVVAVSKNRTKEDICRLYDQGFCIFGENRVQELLTKIDIDRPVVWHLIGHLQSNKVRSVVTHCALIHSVDSYKLLTEINKEASKQNKISHVLIQVNIAEEDTKFGIPAQELIPLVKQAAALDHILIQGIMVIGPHTEDQARIQTVFTAGKNLFDQLHEINQANLQPSYLSMGMSHDYETALACGSNMVRLGTLLFTTY</sequence>
<dbReference type="InterPro" id="IPR001608">
    <property type="entry name" value="Ala_racemase_N"/>
</dbReference>